<name>A0ACC1RQ44_9HYPO</name>
<evidence type="ECO:0000313" key="2">
    <source>
        <dbReference type="Proteomes" id="UP001148629"/>
    </source>
</evidence>
<organism evidence="1 2">
    <name type="scientific">Fusarium decemcellulare</name>
    <dbReference type="NCBI Taxonomy" id="57161"/>
    <lineage>
        <taxon>Eukaryota</taxon>
        <taxon>Fungi</taxon>
        <taxon>Dikarya</taxon>
        <taxon>Ascomycota</taxon>
        <taxon>Pezizomycotina</taxon>
        <taxon>Sordariomycetes</taxon>
        <taxon>Hypocreomycetidae</taxon>
        <taxon>Hypocreales</taxon>
        <taxon>Nectriaceae</taxon>
        <taxon>Fusarium</taxon>
        <taxon>Fusarium decemcellulare species complex</taxon>
    </lineage>
</organism>
<reference evidence="1" key="1">
    <citation type="submission" date="2022-08" db="EMBL/GenBank/DDBJ databases">
        <title>Genome Sequence of Fusarium decemcellulare.</title>
        <authorList>
            <person name="Buettner E."/>
        </authorList>
    </citation>
    <scope>NUCLEOTIDE SEQUENCE</scope>
    <source>
        <strain evidence="1">Babe19</strain>
    </source>
</reference>
<dbReference type="Proteomes" id="UP001148629">
    <property type="component" value="Unassembled WGS sequence"/>
</dbReference>
<keyword evidence="2" id="KW-1185">Reference proteome</keyword>
<proteinExistence type="predicted"/>
<dbReference type="EMBL" id="JANRMS010002281">
    <property type="protein sequence ID" value="KAJ3523303.1"/>
    <property type="molecule type" value="Genomic_DNA"/>
</dbReference>
<gene>
    <name evidence="1" type="ORF">NM208_g12506</name>
</gene>
<accession>A0ACC1RQ44</accession>
<comment type="caution">
    <text evidence="1">The sequence shown here is derived from an EMBL/GenBank/DDBJ whole genome shotgun (WGS) entry which is preliminary data.</text>
</comment>
<protein>
    <submittedName>
        <fullName evidence="1">Uncharacterized protein</fullName>
    </submittedName>
</protein>
<sequence length="677" mass="76029">MGARFHLRRSFPVAIGAVGAYKRNPFSDLTHHLRYHHLPPTSQRIVTPVRQKTPLARDREISASDEEDGFGSSSDDSFEDLSAIIGRSRPTKAAQSPTKNPFATPKAKRTAVEFHSSPLAIIPKHKFDLKALAKDARQDDATHASSMRVKALSERPDEEDEIMTTDEASPNVLEGIVKSSTGQDAQKVLRAVKRSEPGQSQLRYCFFSHDYTPPSPKSAPRKFSKGPWKLLTQGDQHTREQHLASGLPLTLLHMQGAMPDELFEWILDELCVQKSGLVREEYCNLVANCPEQIERLVTPERLERLFYRLGASAELERRESELTLLKPGVEPYEGRDWSPLSSFMSLISAIASYMSLESVVHSAQALLRMAMDRFLIYNMDLLITYEHAIQTLLEVIPQPNWDSFCFETCSLLDTLVKARCIRTNALTCLPISRPKSHDLRRRLAVAFLFGDPGLGRHHPDDTVNIRGIIDRLSEDGFSVGPKTDFAELQANIIILNIAVDDGSFNRSDDPDQEKHFNSDVDELTDRLRDISRRINDAGMKLARTEVKSVIDWVQQRLAHSVRTRRKAKKSVFDIPGQKDDPFLPRQQDYMKNFIRKAPVKAPEKTAPAVGETTDEDTIVVKLLLELLGGLVDGLLDDIVVLLARADLQFRFVESIEALEKKTCEDLLVLGLVLGAVG</sequence>
<evidence type="ECO:0000313" key="1">
    <source>
        <dbReference type="EMBL" id="KAJ3523303.1"/>
    </source>
</evidence>